<accession>A0A921GYT7</accession>
<keyword evidence="1" id="KW-0808">Transferase</keyword>
<dbReference type="GO" id="GO:0005737">
    <property type="term" value="C:cytoplasm"/>
    <property type="evidence" value="ECO:0007669"/>
    <property type="project" value="TreeGrafter"/>
</dbReference>
<feature type="domain" description="N-acetyltransferase" evidence="3">
    <location>
        <begin position="7"/>
        <end position="140"/>
    </location>
</feature>
<dbReference type="InterPro" id="IPR000182">
    <property type="entry name" value="GNAT_dom"/>
</dbReference>
<proteinExistence type="predicted"/>
<keyword evidence="2" id="KW-0012">Acyltransferase</keyword>
<evidence type="ECO:0000313" key="4">
    <source>
        <dbReference type="EMBL" id="HJF66978.1"/>
    </source>
</evidence>
<dbReference type="Gene3D" id="3.40.630.30">
    <property type="match status" value="1"/>
</dbReference>
<dbReference type="PROSITE" id="PS51186">
    <property type="entry name" value="GNAT"/>
    <property type="match status" value="1"/>
</dbReference>
<reference evidence="4" key="1">
    <citation type="journal article" date="2021" name="PeerJ">
        <title>Extensive microbial diversity within the chicken gut microbiome revealed by metagenomics and culture.</title>
        <authorList>
            <person name="Gilroy R."/>
            <person name="Ravi A."/>
            <person name="Getino M."/>
            <person name="Pursley I."/>
            <person name="Horton D.L."/>
            <person name="Alikhan N.F."/>
            <person name="Baker D."/>
            <person name="Gharbi K."/>
            <person name="Hall N."/>
            <person name="Watson M."/>
            <person name="Adriaenssens E.M."/>
            <person name="Foster-Nyarko E."/>
            <person name="Jarju S."/>
            <person name="Secka A."/>
            <person name="Antonio M."/>
            <person name="Oren A."/>
            <person name="Chaudhuri R.R."/>
            <person name="La Ragione R."/>
            <person name="Hildebrand F."/>
            <person name="Pallen M.J."/>
        </authorList>
    </citation>
    <scope>NUCLEOTIDE SEQUENCE</scope>
    <source>
        <strain evidence="4">CHK149-3286</strain>
    </source>
</reference>
<evidence type="ECO:0000313" key="5">
    <source>
        <dbReference type="Proteomes" id="UP000706163"/>
    </source>
</evidence>
<dbReference type="Pfam" id="PF00583">
    <property type="entry name" value="Acetyltransf_1"/>
    <property type="match status" value="1"/>
</dbReference>
<dbReference type="InterPro" id="IPR045039">
    <property type="entry name" value="NSI-like"/>
</dbReference>
<dbReference type="PANTHER" id="PTHR43626:SF4">
    <property type="entry name" value="GCN5-RELATED N-ACETYLTRANSFERASE 2, CHLOROPLASTIC"/>
    <property type="match status" value="1"/>
</dbReference>
<name>A0A921GYT7_9STAP</name>
<evidence type="ECO:0000259" key="3">
    <source>
        <dbReference type="PROSITE" id="PS51186"/>
    </source>
</evidence>
<dbReference type="AlphaFoldDB" id="A0A921GYT7"/>
<comment type="caution">
    <text evidence="4">The sequence shown here is derived from an EMBL/GenBank/DDBJ whole genome shotgun (WGS) entry which is preliminary data.</text>
</comment>
<protein>
    <submittedName>
        <fullName evidence="4">GNAT family N-acetyltransferase</fullName>
    </submittedName>
</protein>
<dbReference type="InterPro" id="IPR016181">
    <property type="entry name" value="Acyl_CoA_acyltransferase"/>
</dbReference>
<dbReference type="SUPFAM" id="SSF55729">
    <property type="entry name" value="Acyl-CoA N-acyltransferases (Nat)"/>
    <property type="match status" value="1"/>
</dbReference>
<dbReference type="Proteomes" id="UP000706163">
    <property type="component" value="Unassembled WGS sequence"/>
</dbReference>
<evidence type="ECO:0000256" key="2">
    <source>
        <dbReference type="ARBA" id="ARBA00023315"/>
    </source>
</evidence>
<gene>
    <name evidence="4" type="ORF">K8V85_01575</name>
</gene>
<dbReference type="RefSeq" id="WP_278674332.1">
    <property type="nucleotide sequence ID" value="NZ_DYVT01000018.1"/>
</dbReference>
<dbReference type="GO" id="GO:0008080">
    <property type="term" value="F:N-acetyltransferase activity"/>
    <property type="evidence" value="ECO:0007669"/>
    <property type="project" value="InterPro"/>
</dbReference>
<organism evidence="4 5">
    <name type="scientific">Staphylococcus kloosii</name>
    <dbReference type="NCBI Taxonomy" id="29384"/>
    <lineage>
        <taxon>Bacteria</taxon>
        <taxon>Bacillati</taxon>
        <taxon>Bacillota</taxon>
        <taxon>Bacilli</taxon>
        <taxon>Bacillales</taxon>
        <taxon>Staphylococcaceae</taxon>
        <taxon>Staphylococcus</taxon>
    </lineage>
</organism>
<dbReference type="PANTHER" id="PTHR43626">
    <property type="entry name" value="ACYL-COA N-ACYLTRANSFERASE"/>
    <property type="match status" value="1"/>
</dbReference>
<evidence type="ECO:0000256" key="1">
    <source>
        <dbReference type="ARBA" id="ARBA00022679"/>
    </source>
</evidence>
<reference evidence="4" key="2">
    <citation type="submission" date="2021-09" db="EMBL/GenBank/DDBJ databases">
        <authorList>
            <person name="Gilroy R."/>
        </authorList>
    </citation>
    <scope>NUCLEOTIDE SEQUENCE</scope>
    <source>
        <strain evidence="4">CHK149-3286</strain>
    </source>
</reference>
<sequence>MKVDYTYTFDTSYIQNMKEVYHSNGWTNHNEDNINCIFKASTHVIIAKVDKKVIGFGRALSDGVYNAAIYDVVVDKNYHKYGIGKEIVEKLVAQIGNVSCIHLIATTKYTTFYKRVGFRTLTTGMAIYQKEQLKNEYTVD</sequence>
<dbReference type="EMBL" id="DYVT01000018">
    <property type="protein sequence ID" value="HJF66978.1"/>
    <property type="molecule type" value="Genomic_DNA"/>
</dbReference>